<dbReference type="PANTHER" id="PTHR36846">
    <property type="entry name" value="PROTEIN VIAA"/>
    <property type="match status" value="1"/>
</dbReference>
<evidence type="ECO:0000259" key="1">
    <source>
        <dbReference type="Pfam" id="PF13519"/>
    </source>
</evidence>
<feature type="domain" description="VWFA" evidence="1">
    <location>
        <begin position="312"/>
        <end position="412"/>
    </location>
</feature>
<dbReference type="Pfam" id="PF13519">
    <property type="entry name" value="VWA_2"/>
    <property type="match status" value="1"/>
</dbReference>
<dbReference type="InterPro" id="IPR002035">
    <property type="entry name" value="VWF_A"/>
</dbReference>
<evidence type="ECO:0000313" key="3">
    <source>
        <dbReference type="Proteomes" id="UP000422221"/>
    </source>
</evidence>
<dbReference type="SUPFAM" id="SSF53300">
    <property type="entry name" value="vWA-like"/>
    <property type="match status" value="1"/>
</dbReference>
<gene>
    <name evidence="2" type="ORF">F3F73_10610</name>
</gene>
<dbReference type="EMBL" id="VWMK01000009">
    <property type="protein sequence ID" value="KAA3765473.1"/>
    <property type="molecule type" value="Genomic_DNA"/>
</dbReference>
<evidence type="ECO:0000313" key="2">
    <source>
        <dbReference type="EMBL" id="KAA3765473.1"/>
    </source>
</evidence>
<organism evidence="2 3">
    <name type="scientific">Bacteroides salyersiae</name>
    <dbReference type="NCBI Taxonomy" id="291644"/>
    <lineage>
        <taxon>Bacteria</taxon>
        <taxon>Pseudomonadati</taxon>
        <taxon>Bacteroidota</taxon>
        <taxon>Bacteroidia</taxon>
        <taxon>Bacteroidales</taxon>
        <taxon>Bacteroidaceae</taxon>
        <taxon>Bacteroides</taxon>
    </lineage>
</organism>
<name>A0A7J4XJ80_9BACE</name>
<proteinExistence type="predicted"/>
<dbReference type="InterPro" id="IPR036465">
    <property type="entry name" value="vWFA_dom_sf"/>
</dbReference>
<accession>A0A7J4XJ80</accession>
<dbReference type="Proteomes" id="UP000422221">
    <property type="component" value="Unassembled WGS sequence"/>
</dbReference>
<comment type="caution">
    <text evidence="2">The sequence shown here is derived from an EMBL/GenBank/DDBJ whole genome shotgun (WGS) entry which is preliminary data.</text>
</comment>
<dbReference type="AlphaFoldDB" id="A0A7J4XJ80"/>
<sequence length="460" mass="54607">MPMNKRTGTIRLKELQDRYYDRLQEIAYKVYDEQLHNLIIRPEELDMDIRQYFRYTLPSLQEFYSRYAAQWEYFHETDEASDTKFLHFLKNSAYPLSMRYNMVDLNVKYYLERFQALKPRSKEWKALRTLFFDKWHRLLSNNEFNYQMEHINRLSEEFYRLQISLSKKLPIRGDSRLVWLLRNHKQIAEQILEYDETIKKTPAIQELIEILGKQRQGRQKRFKMTAGIRKEEIVTHSTRSDITGICEGNDLNSLLPIEYCYLAEKSLQPIFFERYTEKKLRMIDYASRERQPMNDKRLPGNQVSEEAEGPFIVCIDTSGSMSGKRENLAKSALLAIAELTEQQHRKCYIIIFSDDVECIEITDLGTSFDRLVDFLCQSFHSGTDIAPAIAHTARMIEKEEYREADFVMISDFEMAPIDKELSAGIQKIKENQTRIYALCMGDEPQPSYLNICERYWMLPT</sequence>
<protein>
    <submittedName>
        <fullName evidence="2">VWA domain-containing protein</fullName>
    </submittedName>
</protein>
<dbReference type="Gene3D" id="3.40.50.410">
    <property type="entry name" value="von Willebrand factor, type A domain"/>
    <property type="match status" value="1"/>
</dbReference>
<dbReference type="PANTHER" id="PTHR36846:SF1">
    <property type="entry name" value="PROTEIN VIAA"/>
    <property type="match status" value="1"/>
</dbReference>
<reference evidence="2 3" key="1">
    <citation type="journal article" date="2019" name="Nat. Med.">
        <title>A library of human gut bacterial isolates paired with longitudinal multiomics data enables mechanistic microbiome research.</title>
        <authorList>
            <person name="Poyet M."/>
            <person name="Groussin M."/>
            <person name="Gibbons S.M."/>
            <person name="Avila-Pacheco J."/>
            <person name="Jiang X."/>
            <person name="Kearney S.M."/>
            <person name="Perrotta A.R."/>
            <person name="Berdy B."/>
            <person name="Zhao S."/>
            <person name="Lieberman T.D."/>
            <person name="Swanson P.K."/>
            <person name="Smith M."/>
            <person name="Roesemann S."/>
            <person name="Alexander J.E."/>
            <person name="Rich S.A."/>
            <person name="Livny J."/>
            <person name="Vlamakis H."/>
            <person name="Clish C."/>
            <person name="Bullock K."/>
            <person name="Deik A."/>
            <person name="Scott J."/>
            <person name="Pierce K.A."/>
            <person name="Xavier R.J."/>
            <person name="Alm E.J."/>
        </authorList>
    </citation>
    <scope>NUCLEOTIDE SEQUENCE [LARGE SCALE GENOMIC DNA]</scope>
    <source>
        <strain evidence="2 3">BIOML-A10</strain>
    </source>
</reference>